<reference evidence="2" key="1">
    <citation type="submission" date="2022-01" db="EMBL/GenBank/DDBJ databases">
        <title>Antribacter sp. nov., isolated from Guizhou of China.</title>
        <authorList>
            <person name="Chengliang C."/>
            <person name="Ya Z."/>
        </authorList>
    </citation>
    <scope>NUCLEOTIDE SEQUENCE</scope>
    <source>
        <strain evidence="2">KLBMP 9083</strain>
    </source>
</reference>
<dbReference type="RefSeq" id="WP_236090032.1">
    <property type="nucleotide sequence ID" value="NZ_JAKGSG010000040.1"/>
</dbReference>
<dbReference type="Pfam" id="PF04230">
    <property type="entry name" value="PS_pyruv_trans"/>
    <property type="match status" value="1"/>
</dbReference>
<dbReference type="GO" id="GO:0016740">
    <property type="term" value="F:transferase activity"/>
    <property type="evidence" value="ECO:0007669"/>
    <property type="project" value="UniProtKB-KW"/>
</dbReference>
<keyword evidence="2" id="KW-0808">Transferase</keyword>
<accession>A0AA41QEZ8</accession>
<evidence type="ECO:0000259" key="1">
    <source>
        <dbReference type="Pfam" id="PF04230"/>
    </source>
</evidence>
<feature type="domain" description="Polysaccharide pyruvyl transferase" evidence="1">
    <location>
        <begin position="51"/>
        <end position="182"/>
    </location>
</feature>
<keyword evidence="3" id="KW-1185">Reference proteome</keyword>
<dbReference type="InterPro" id="IPR007345">
    <property type="entry name" value="Polysacch_pyruvyl_Trfase"/>
</dbReference>
<dbReference type="EMBL" id="JAKGSG010000040">
    <property type="protein sequence ID" value="MCF4122239.1"/>
    <property type="molecule type" value="Genomic_DNA"/>
</dbReference>
<dbReference type="Proteomes" id="UP001165405">
    <property type="component" value="Unassembled WGS sequence"/>
</dbReference>
<organism evidence="2 3">
    <name type="scientific">Antribacter soli</name>
    <dbReference type="NCBI Taxonomy" id="2910976"/>
    <lineage>
        <taxon>Bacteria</taxon>
        <taxon>Bacillati</taxon>
        <taxon>Actinomycetota</taxon>
        <taxon>Actinomycetes</taxon>
        <taxon>Micrococcales</taxon>
        <taxon>Promicromonosporaceae</taxon>
        <taxon>Antribacter</taxon>
    </lineage>
</organism>
<name>A0AA41QEZ8_9MICO</name>
<proteinExistence type="predicted"/>
<gene>
    <name evidence="2" type="ORF">L1785_14760</name>
</gene>
<comment type="caution">
    <text evidence="2">The sequence shown here is derived from an EMBL/GenBank/DDBJ whole genome shotgun (WGS) entry which is preliminary data.</text>
</comment>
<evidence type="ECO:0000313" key="2">
    <source>
        <dbReference type="EMBL" id="MCF4122239.1"/>
    </source>
</evidence>
<protein>
    <submittedName>
        <fullName evidence="2">Polysaccharide pyruvyl transferase family protein</fullName>
    </submittedName>
</protein>
<evidence type="ECO:0000313" key="3">
    <source>
        <dbReference type="Proteomes" id="UP001165405"/>
    </source>
</evidence>
<dbReference type="AlphaFoldDB" id="A0AA41QEZ8"/>
<sequence length="256" mass="28112">MIGRRTNNFGDLLGPLVVKALCERESLAWPPSRPGRLFSVGSVLHLARDGDVVWGSGVNGKVDPAAHRFSHLDVRAARGPRTRAFLRTRGVDVPEVFGDPALLLPQLVPALREWSASKTRQVTAVPNLNEWHLWRSAPAVLSPRANVWHCLRTIAASERVIASSLHGIVVAEALGIPATLIASPIESPFKYHDYFEGTGREMPAPYPSLERAFLARPREPDLSGWDPASMIRAFPRDLWADGRHTSTTTVGQTGEQ</sequence>